<keyword evidence="18" id="KW-1185">Reference proteome</keyword>
<dbReference type="Gene3D" id="3.30.70.380">
    <property type="entry name" value="Ferrodoxin-fold anticodon-binding domain"/>
    <property type="match status" value="1"/>
</dbReference>
<dbReference type="EC" id="6.1.1.20" evidence="3"/>
<dbReference type="STRING" id="2656787.A0A370TXS1"/>
<dbReference type="FunFam" id="3.30.930.10:FF:000053">
    <property type="entry name" value="Phenylalanyl-tRNA synthetase mitochondrial"/>
    <property type="match status" value="1"/>
</dbReference>
<evidence type="ECO:0000256" key="4">
    <source>
        <dbReference type="ARBA" id="ARBA00022598"/>
    </source>
</evidence>
<evidence type="ECO:0000256" key="7">
    <source>
        <dbReference type="ARBA" id="ARBA00022917"/>
    </source>
</evidence>
<sequence length="491" mass="55552">MGYKSLARPHGLSTASETLALFTGLVTSNSRRLPVCSQCRYSSTRGPGRPQPKTKLGETVYPTDEWHNVPPAIASSIGRQLHIQKDHPISITRSIIESKFPKPTYQHHNGFVPVVTTGQNFDSLGFPPDHPGRSKADTYYVNASTVLRTHTSAHQLDAFRANSSEGFLISADVYRRDAIDRTHYPIFHQMEGARVWDRKKVPHGNIAQAVWEDIAKLPTHSMIVEDPNPPTHPERNPLQHGHSHDEAEALAAHLKRSLELMVVEIFSRAKDAAIATNPKYVDEPLKVRWIEAFFPFTSPSWELEIFWQGDWLEVLGSGVVKQDIFEKAGVPSQVGWAFGIGLERIAMLLFEIPDIRLFWSQDERFLGQFKGMSDDLHRLKRYVPFSKYPACYKDVAFWLRSSSSSAGGGIRANAADFHENDVMEIVRDVGGDVVEDVTKVDEFTHPKTGRKSLCYRINYRSLERTLTNEEANEFHEKVSRELVNKLGVELR</sequence>
<comment type="catalytic activity">
    <reaction evidence="12">
        <text>tRNA(Phe) + L-phenylalanine + ATP = L-phenylalanyl-tRNA(Phe) + AMP + diphosphate + H(+)</text>
        <dbReference type="Rhea" id="RHEA:19413"/>
        <dbReference type="Rhea" id="RHEA-COMP:9668"/>
        <dbReference type="Rhea" id="RHEA-COMP:9699"/>
        <dbReference type="ChEBI" id="CHEBI:15378"/>
        <dbReference type="ChEBI" id="CHEBI:30616"/>
        <dbReference type="ChEBI" id="CHEBI:33019"/>
        <dbReference type="ChEBI" id="CHEBI:58095"/>
        <dbReference type="ChEBI" id="CHEBI:78442"/>
        <dbReference type="ChEBI" id="CHEBI:78531"/>
        <dbReference type="ChEBI" id="CHEBI:456215"/>
        <dbReference type="EC" id="6.1.1.20"/>
    </reaction>
</comment>
<keyword evidence="10 17" id="KW-0030">Aminoacyl-tRNA synthetase</keyword>
<comment type="similarity">
    <text evidence="2">Belongs to the class-II aminoacyl-tRNA synthetase family.</text>
</comment>
<dbReference type="OrthoDB" id="4457at2759"/>
<dbReference type="GO" id="GO:0000049">
    <property type="term" value="F:tRNA binding"/>
    <property type="evidence" value="ECO:0007669"/>
    <property type="project" value="InterPro"/>
</dbReference>
<dbReference type="PANTHER" id="PTHR11538:SF41">
    <property type="entry name" value="PHENYLALANINE--TRNA LIGASE, MITOCHONDRIAL"/>
    <property type="match status" value="1"/>
</dbReference>
<dbReference type="GeneID" id="43593151"/>
<feature type="domain" description="FDX-ACB" evidence="16">
    <location>
        <begin position="386"/>
        <end position="491"/>
    </location>
</feature>
<dbReference type="InterPro" id="IPR036690">
    <property type="entry name" value="Fdx_antiC-bd_sf"/>
</dbReference>
<evidence type="ECO:0000256" key="10">
    <source>
        <dbReference type="ARBA" id="ARBA00023146"/>
    </source>
</evidence>
<evidence type="ECO:0000256" key="13">
    <source>
        <dbReference type="ARBA" id="ARBA00057761"/>
    </source>
</evidence>
<evidence type="ECO:0000313" key="18">
    <source>
        <dbReference type="Proteomes" id="UP000254866"/>
    </source>
</evidence>
<dbReference type="EMBL" id="NPIC01000001">
    <property type="protein sequence ID" value="RDL40323.1"/>
    <property type="molecule type" value="Genomic_DNA"/>
</dbReference>
<dbReference type="InterPro" id="IPR002319">
    <property type="entry name" value="Phenylalanyl-tRNA_Synthase"/>
</dbReference>
<gene>
    <name evidence="17" type="ORF">BP5553_00302</name>
</gene>
<evidence type="ECO:0000256" key="14">
    <source>
        <dbReference type="ARBA" id="ARBA00073229"/>
    </source>
</evidence>
<dbReference type="SUPFAM" id="SSF54991">
    <property type="entry name" value="Anticodon-binding domain of PheRS"/>
    <property type="match status" value="1"/>
</dbReference>
<evidence type="ECO:0000256" key="8">
    <source>
        <dbReference type="ARBA" id="ARBA00022946"/>
    </source>
</evidence>
<dbReference type="SUPFAM" id="SSF55681">
    <property type="entry name" value="Class II aaRS and biotin synthetases"/>
    <property type="match status" value="1"/>
</dbReference>
<feature type="domain" description="Aminoacyl-transfer RNA synthetases class-II family profile" evidence="15">
    <location>
        <begin position="158"/>
        <end position="384"/>
    </location>
</feature>
<evidence type="ECO:0000256" key="6">
    <source>
        <dbReference type="ARBA" id="ARBA00022840"/>
    </source>
</evidence>
<organism evidence="17 18">
    <name type="scientific">Venustampulla echinocandica</name>
    <dbReference type="NCBI Taxonomy" id="2656787"/>
    <lineage>
        <taxon>Eukaryota</taxon>
        <taxon>Fungi</taxon>
        <taxon>Dikarya</taxon>
        <taxon>Ascomycota</taxon>
        <taxon>Pezizomycotina</taxon>
        <taxon>Leotiomycetes</taxon>
        <taxon>Helotiales</taxon>
        <taxon>Pleuroascaceae</taxon>
        <taxon>Venustampulla</taxon>
    </lineage>
</organism>
<accession>A0A370TXS1</accession>
<dbReference type="PANTHER" id="PTHR11538">
    <property type="entry name" value="PHENYLALANYL-TRNA SYNTHETASE"/>
    <property type="match status" value="1"/>
</dbReference>
<dbReference type="GO" id="GO:0005759">
    <property type="term" value="C:mitochondrial matrix"/>
    <property type="evidence" value="ECO:0007669"/>
    <property type="project" value="UniProtKB-SubCell"/>
</dbReference>
<keyword evidence="7" id="KW-0648">Protein biosynthesis</keyword>
<keyword evidence="6" id="KW-0067">ATP-binding</keyword>
<dbReference type="InterPro" id="IPR045864">
    <property type="entry name" value="aa-tRNA-synth_II/BPL/LPL"/>
</dbReference>
<dbReference type="PROSITE" id="PS50862">
    <property type="entry name" value="AA_TRNA_LIGASE_II"/>
    <property type="match status" value="1"/>
</dbReference>
<dbReference type="CDD" id="cd00496">
    <property type="entry name" value="PheRS_alpha_core"/>
    <property type="match status" value="1"/>
</dbReference>
<keyword evidence="5" id="KW-0547">Nucleotide-binding</keyword>
<evidence type="ECO:0000313" key="17">
    <source>
        <dbReference type="EMBL" id="RDL40323.1"/>
    </source>
</evidence>
<keyword evidence="4" id="KW-0436">Ligase</keyword>
<comment type="subcellular location">
    <subcellularLocation>
        <location evidence="1">Mitochondrion matrix</location>
    </subcellularLocation>
</comment>
<dbReference type="GO" id="GO:0004826">
    <property type="term" value="F:phenylalanine-tRNA ligase activity"/>
    <property type="evidence" value="ECO:0007669"/>
    <property type="project" value="UniProtKB-EC"/>
</dbReference>
<dbReference type="RefSeq" id="XP_031872979.1">
    <property type="nucleotide sequence ID" value="XM_032008925.1"/>
</dbReference>
<evidence type="ECO:0000256" key="3">
    <source>
        <dbReference type="ARBA" id="ARBA00012814"/>
    </source>
</evidence>
<dbReference type="InterPro" id="IPR006195">
    <property type="entry name" value="aa-tRNA-synth_II"/>
</dbReference>
<keyword evidence="9" id="KW-0496">Mitochondrion</keyword>
<dbReference type="InterPro" id="IPR005121">
    <property type="entry name" value="Fdx_antiC-bd"/>
</dbReference>
<keyword evidence="8" id="KW-0809">Transit peptide</keyword>
<dbReference type="Proteomes" id="UP000254866">
    <property type="component" value="Unassembled WGS sequence"/>
</dbReference>
<dbReference type="NCBIfam" id="TIGR00469">
    <property type="entry name" value="pheS_mito"/>
    <property type="match status" value="1"/>
</dbReference>
<dbReference type="PROSITE" id="PS51447">
    <property type="entry name" value="FDX_ACB"/>
    <property type="match status" value="1"/>
</dbReference>
<dbReference type="AlphaFoldDB" id="A0A370TXS1"/>
<dbReference type="Gene3D" id="3.30.930.10">
    <property type="entry name" value="Bira Bifunctional Protein, Domain 2"/>
    <property type="match status" value="1"/>
</dbReference>
<comment type="caution">
    <text evidence="17">The sequence shown here is derived from an EMBL/GenBank/DDBJ whole genome shotgun (WGS) entry which is preliminary data.</text>
</comment>
<evidence type="ECO:0000256" key="11">
    <source>
        <dbReference type="ARBA" id="ARBA00031194"/>
    </source>
</evidence>
<dbReference type="Pfam" id="PF01409">
    <property type="entry name" value="tRNA-synt_2d"/>
    <property type="match status" value="2"/>
</dbReference>
<proteinExistence type="inferred from homology"/>
<name>A0A370TXS1_9HELO</name>
<evidence type="ECO:0000259" key="15">
    <source>
        <dbReference type="PROSITE" id="PS50862"/>
    </source>
</evidence>
<evidence type="ECO:0000256" key="9">
    <source>
        <dbReference type="ARBA" id="ARBA00023128"/>
    </source>
</evidence>
<dbReference type="GO" id="GO:0006432">
    <property type="term" value="P:phenylalanyl-tRNA aminoacylation"/>
    <property type="evidence" value="ECO:0007669"/>
    <property type="project" value="InterPro"/>
</dbReference>
<dbReference type="InterPro" id="IPR004530">
    <property type="entry name" value="Phe-tRNA-synth_IIc_mito"/>
</dbReference>
<reference evidence="17 18" key="1">
    <citation type="journal article" date="2018" name="IMA Fungus">
        <title>IMA Genome-F 9: Draft genome sequence of Annulohypoxylon stygium, Aspergillus mulundensis, Berkeleyomyces basicola (syn. Thielaviopsis basicola), Ceratocystis smalleyi, two Cercospora beticola strains, Coleophoma cylindrospora, Fusarium fracticaudum, Phialophora cf. hyalina, and Morchella septimelata.</title>
        <authorList>
            <person name="Wingfield B.D."/>
            <person name="Bills G.F."/>
            <person name="Dong Y."/>
            <person name="Huang W."/>
            <person name="Nel W.J."/>
            <person name="Swalarsk-Parry B.S."/>
            <person name="Vaghefi N."/>
            <person name="Wilken P.M."/>
            <person name="An Z."/>
            <person name="de Beer Z.W."/>
            <person name="De Vos L."/>
            <person name="Chen L."/>
            <person name="Duong T.A."/>
            <person name="Gao Y."/>
            <person name="Hammerbacher A."/>
            <person name="Kikkert J.R."/>
            <person name="Li Y."/>
            <person name="Li H."/>
            <person name="Li K."/>
            <person name="Li Q."/>
            <person name="Liu X."/>
            <person name="Ma X."/>
            <person name="Naidoo K."/>
            <person name="Pethybridge S.J."/>
            <person name="Sun J."/>
            <person name="Steenkamp E.T."/>
            <person name="van der Nest M.A."/>
            <person name="van Wyk S."/>
            <person name="Wingfield M.J."/>
            <person name="Xiong C."/>
            <person name="Yue Q."/>
            <person name="Zhang X."/>
        </authorList>
    </citation>
    <scope>NUCLEOTIDE SEQUENCE [LARGE SCALE GENOMIC DNA]</scope>
    <source>
        <strain evidence="17 18">BP 5553</strain>
    </source>
</reference>
<dbReference type="SMART" id="SM00896">
    <property type="entry name" value="FDX-ACB"/>
    <property type="match status" value="1"/>
</dbReference>
<protein>
    <recommendedName>
        <fullName evidence="14">Phenylalanine--tRNA ligase, mitochondrial</fullName>
        <ecNumber evidence="3">6.1.1.20</ecNumber>
    </recommendedName>
    <alternativeName>
        <fullName evidence="11">Phenylalanyl-tRNA synthetase</fullName>
    </alternativeName>
</protein>
<evidence type="ECO:0000256" key="2">
    <source>
        <dbReference type="ARBA" id="ARBA00008226"/>
    </source>
</evidence>
<dbReference type="GO" id="GO:0005524">
    <property type="term" value="F:ATP binding"/>
    <property type="evidence" value="ECO:0007669"/>
    <property type="project" value="UniProtKB-KW"/>
</dbReference>
<evidence type="ECO:0000256" key="1">
    <source>
        <dbReference type="ARBA" id="ARBA00004305"/>
    </source>
</evidence>
<evidence type="ECO:0000256" key="12">
    <source>
        <dbReference type="ARBA" id="ARBA00049255"/>
    </source>
</evidence>
<evidence type="ECO:0000259" key="16">
    <source>
        <dbReference type="PROSITE" id="PS51447"/>
    </source>
</evidence>
<evidence type="ECO:0000256" key="5">
    <source>
        <dbReference type="ARBA" id="ARBA00022741"/>
    </source>
</evidence>
<comment type="function">
    <text evidence="13">Is responsible for the charging of tRNA(Phe) with phenylalanine in mitochondrial translation.</text>
</comment>
<dbReference type="FunFam" id="3.30.70.380:FF:000002">
    <property type="entry name" value="phenylalanine--tRNA ligase, mitochondrial"/>
    <property type="match status" value="1"/>
</dbReference>
<dbReference type="Pfam" id="PF03147">
    <property type="entry name" value="FDX-ACB"/>
    <property type="match status" value="1"/>
</dbReference>